<keyword evidence="2" id="KW-0805">Transcription regulation</keyword>
<dbReference type="Pfam" id="PF04542">
    <property type="entry name" value="Sigma70_r2"/>
    <property type="match status" value="1"/>
</dbReference>
<dbReference type="RefSeq" id="WP_156272398.1">
    <property type="nucleotide sequence ID" value="NZ_CP046244.1"/>
</dbReference>
<dbReference type="InterPro" id="IPR039425">
    <property type="entry name" value="RNA_pol_sigma-70-like"/>
</dbReference>
<evidence type="ECO:0000313" key="9">
    <source>
        <dbReference type="Proteomes" id="UP000425916"/>
    </source>
</evidence>
<dbReference type="Proteomes" id="UP000425916">
    <property type="component" value="Chromosome"/>
</dbReference>
<evidence type="ECO:0000256" key="3">
    <source>
        <dbReference type="ARBA" id="ARBA00023082"/>
    </source>
</evidence>
<proteinExistence type="inferred from homology"/>
<evidence type="ECO:0000256" key="5">
    <source>
        <dbReference type="ARBA" id="ARBA00023163"/>
    </source>
</evidence>
<accession>A0A6I5ZQ45</accession>
<dbReference type="OrthoDB" id="9784984at2"/>
<dbReference type="GO" id="GO:0003677">
    <property type="term" value="F:DNA binding"/>
    <property type="evidence" value="ECO:0007669"/>
    <property type="project" value="UniProtKB-KW"/>
</dbReference>
<dbReference type="AlphaFoldDB" id="A0A6I5ZQ45"/>
<keyword evidence="9" id="KW-1185">Reference proteome</keyword>
<dbReference type="CDD" id="cd06171">
    <property type="entry name" value="Sigma70_r4"/>
    <property type="match status" value="1"/>
</dbReference>
<keyword evidence="3" id="KW-0731">Sigma factor</keyword>
<evidence type="ECO:0000256" key="1">
    <source>
        <dbReference type="ARBA" id="ARBA00010641"/>
    </source>
</evidence>
<dbReference type="GO" id="GO:0006352">
    <property type="term" value="P:DNA-templated transcription initiation"/>
    <property type="evidence" value="ECO:0007669"/>
    <property type="project" value="InterPro"/>
</dbReference>
<dbReference type="InterPro" id="IPR013325">
    <property type="entry name" value="RNA_pol_sigma_r2"/>
</dbReference>
<keyword evidence="5" id="KW-0804">Transcription</keyword>
<dbReference type="PANTHER" id="PTHR43133:SF8">
    <property type="entry name" value="RNA POLYMERASE SIGMA FACTOR HI_1459-RELATED"/>
    <property type="match status" value="1"/>
</dbReference>
<keyword evidence="4" id="KW-0238">DNA-binding</keyword>
<evidence type="ECO:0000259" key="7">
    <source>
        <dbReference type="Pfam" id="PF08281"/>
    </source>
</evidence>
<evidence type="ECO:0000256" key="2">
    <source>
        <dbReference type="ARBA" id="ARBA00023015"/>
    </source>
</evidence>
<feature type="domain" description="RNA polymerase sigma factor 70 region 4 type 2" evidence="7">
    <location>
        <begin position="130"/>
        <end position="181"/>
    </location>
</feature>
<dbReference type="NCBIfam" id="TIGR02937">
    <property type="entry name" value="sigma70-ECF"/>
    <property type="match status" value="1"/>
</dbReference>
<evidence type="ECO:0000313" key="8">
    <source>
        <dbReference type="EMBL" id="QGP91729.1"/>
    </source>
</evidence>
<gene>
    <name evidence="8" type="primary">sigW_2</name>
    <name evidence="8" type="ORF">MGLY_10710</name>
</gene>
<dbReference type="Pfam" id="PF08281">
    <property type="entry name" value="Sigma70_r4_2"/>
    <property type="match status" value="1"/>
</dbReference>
<name>A0A6I5ZQ45_9FIRM</name>
<dbReference type="InterPro" id="IPR013249">
    <property type="entry name" value="RNA_pol_sigma70_r4_t2"/>
</dbReference>
<protein>
    <submittedName>
        <fullName evidence="8">ECF RNA polymerase sigma factor SigW</fullName>
    </submittedName>
</protein>
<dbReference type="Gene3D" id="1.10.10.10">
    <property type="entry name" value="Winged helix-like DNA-binding domain superfamily/Winged helix DNA-binding domain"/>
    <property type="match status" value="1"/>
</dbReference>
<dbReference type="InterPro" id="IPR014284">
    <property type="entry name" value="RNA_pol_sigma-70_dom"/>
</dbReference>
<evidence type="ECO:0000259" key="6">
    <source>
        <dbReference type="Pfam" id="PF04542"/>
    </source>
</evidence>
<dbReference type="InterPro" id="IPR036388">
    <property type="entry name" value="WH-like_DNA-bd_sf"/>
</dbReference>
<comment type="similarity">
    <text evidence="1">Belongs to the sigma-70 factor family. ECF subfamily.</text>
</comment>
<dbReference type="SUPFAM" id="SSF88659">
    <property type="entry name" value="Sigma3 and sigma4 domains of RNA polymerase sigma factors"/>
    <property type="match status" value="1"/>
</dbReference>
<reference evidence="8 9" key="1">
    <citation type="submission" date="2019-11" db="EMBL/GenBank/DDBJ databases">
        <title>Genome sequence of Moorella glycerini DSM11254.</title>
        <authorList>
            <person name="Poehlein A."/>
            <person name="Boeer T."/>
            <person name="Daniel R."/>
        </authorList>
    </citation>
    <scope>NUCLEOTIDE SEQUENCE [LARGE SCALE GENOMIC DNA]</scope>
    <source>
        <strain evidence="8 9">DSM 11254</strain>
    </source>
</reference>
<organism evidence="8 9">
    <name type="scientific">Neomoorella glycerini</name>
    <dbReference type="NCBI Taxonomy" id="55779"/>
    <lineage>
        <taxon>Bacteria</taxon>
        <taxon>Bacillati</taxon>
        <taxon>Bacillota</taxon>
        <taxon>Clostridia</taxon>
        <taxon>Neomoorellales</taxon>
        <taxon>Neomoorellaceae</taxon>
        <taxon>Neomoorella</taxon>
    </lineage>
</organism>
<evidence type="ECO:0000256" key="4">
    <source>
        <dbReference type="ARBA" id="ARBA00023125"/>
    </source>
</evidence>
<dbReference type="SUPFAM" id="SSF88946">
    <property type="entry name" value="Sigma2 domain of RNA polymerase sigma factors"/>
    <property type="match status" value="1"/>
</dbReference>
<dbReference type="Gene3D" id="1.10.1740.10">
    <property type="match status" value="1"/>
</dbReference>
<dbReference type="EMBL" id="CP046244">
    <property type="protein sequence ID" value="QGP91729.1"/>
    <property type="molecule type" value="Genomic_DNA"/>
</dbReference>
<sequence>MGKVEDLIARIQEGDTKAFEELLAAYEKKIYSLAFTLTGNHTDAEDLAQEIVIKVYIALANFVNDGRSFEAWLHRIGVNLWIDWWRRRKKIQLFSLDAAVTTEDGELSWEIAGSIDDPEEKVRKKELWETLWRAMGELPLNCRLALGLRVLNGYSYKEIAAITKSSETAVKSRINRGRESLKRKLAKEGILP</sequence>
<feature type="domain" description="RNA polymerase sigma-70 region 2" evidence="6">
    <location>
        <begin position="23"/>
        <end position="90"/>
    </location>
</feature>
<dbReference type="GO" id="GO:0016987">
    <property type="term" value="F:sigma factor activity"/>
    <property type="evidence" value="ECO:0007669"/>
    <property type="project" value="UniProtKB-KW"/>
</dbReference>
<dbReference type="InterPro" id="IPR007627">
    <property type="entry name" value="RNA_pol_sigma70_r2"/>
</dbReference>
<dbReference type="InterPro" id="IPR013324">
    <property type="entry name" value="RNA_pol_sigma_r3/r4-like"/>
</dbReference>
<dbReference type="PANTHER" id="PTHR43133">
    <property type="entry name" value="RNA POLYMERASE ECF-TYPE SIGMA FACTO"/>
    <property type="match status" value="1"/>
</dbReference>